<dbReference type="CDD" id="cd18808">
    <property type="entry name" value="SF1_C_Upf1"/>
    <property type="match status" value="1"/>
</dbReference>
<dbReference type="PANTHER" id="PTHR43788">
    <property type="entry name" value="DNA2/NAM7 HELICASE FAMILY MEMBER"/>
    <property type="match status" value="1"/>
</dbReference>
<feature type="domain" description="DNA2/NAM7 helicase-like C-terminal" evidence="8">
    <location>
        <begin position="847"/>
        <end position="961"/>
    </location>
</feature>
<keyword evidence="6" id="KW-0175">Coiled coil</keyword>
<feature type="domain" description="DNA2/NAM7 helicase helicase" evidence="7">
    <location>
        <begin position="274"/>
        <end position="749"/>
    </location>
</feature>
<dbReference type="InterPro" id="IPR041679">
    <property type="entry name" value="DNA2/NAM7-like_C"/>
</dbReference>
<evidence type="ECO:0000256" key="5">
    <source>
        <dbReference type="ARBA" id="ARBA00022840"/>
    </source>
</evidence>
<keyword evidence="3" id="KW-0378">Hydrolase</keyword>
<evidence type="ECO:0000256" key="6">
    <source>
        <dbReference type="SAM" id="Coils"/>
    </source>
</evidence>
<dbReference type="GO" id="GO:0005524">
    <property type="term" value="F:ATP binding"/>
    <property type="evidence" value="ECO:0007669"/>
    <property type="project" value="UniProtKB-KW"/>
</dbReference>
<dbReference type="Pfam" id="PF13087">
    <property type="entry name" value="AAA_12"/>
    <property type="match status" value="1"/>
</dbReference>
<dbReference type="InterPro" id="IPR050534">
    <property type="entry name" value="Coronavir_polyprotein_1ab"/>
</dbReference>
<dbReference type="OrthoDB" id="9757917at2"/>
<dbReference type="Gene3D" id="3.40.50.300">
    <property type="entry name" value="P-loop containing nucleotide triphosphate hydrolases"/>
    <property type="match status" value="3"/>
</dbReference>
<keyword evidence="5" id="KW-0067">ATP-binding</keyword>
<sequence>MCDKWDIKNNILDSFIFYEFLAEGNLSKDAKILTYDKMEHHKLKKLMHRNENYPINKNAKLALYFNVLSFEKVLKILKRVYRINIVDEDIDWEKTFEYALVFDYNLEFIPDETFVSIPYYIYKNQKINYDLTDLKMLTTEISAQIKMAYEECENDLGKLLHYLLKSSNAFIKADSICFEVFNSKAEMNAKLHSFYLEDLETAKHCSQNHLLKRYFREALPDEKINLDSKTPEGQNNIKEILAPCNYPLGRFPSDPSHAPSLMQQVAINLRSQGKDYLLTVNGPPGTGKTTLLKDVFADLIVQTSREIAEKIGSLSLEKKALNTPITNNTTQDQWSISILPPELLKSNILLASSNNTALENIVIDFSKENAIYSKFETPDYFPFKLKRSKKDSEPIMMWGSFAYRGGNKDNRTELDHRIEDICKELDEIATDNNEYTEVCEEINLQNTCEEFNQLYDQVQKMIDDAQDAYTVMVQMDIMKQKINHEYPDLLVVLKEDVGQISVKIDEVRADLEKSKEEHEKLKLNKPKYFAIKKLFKINEATTYSKQINSTKKKQFQLEKWVEEYSCSLNEKTSQISEYEENLRQCKLNMQLYKEKLAELKQSNTPLLDFSLPYDELEKSVPWFNDDFRIKQSQLFTKALEVRKAFLYEYKEDLKTARNALDWDNKIRIRHWDDGKEFLVHSWNWINFAIPVISTTFASMHNMFDFAGANTVPNLFIDEAGQAAPQACIGGLLRAERVMALGDPFQIEPVKTLDSQVLGILQNHFRVSDTYLAPTASCQTVLDSAGKYGFQKDEETWIGVPLWVHRRCTDPMFSISNAISYDGRMVLGVEENFGIGKWCDVKGIAKDKFVQAQACYVIDLLTELIEEGFTNKQIYIITPFRNVAQKLREQLGKAENRHLIDSKKEQIGTVHTFQGKENKVVILVLGADENSSGAAAWVVKKPNIMNVAATRAKERLYIIGDKQLYEGVGGKVVKNTLRVINKYNQDESDGSY</sequence>
<dbReference type="GO" id="GO:0043139">
    <property type="term" value="F:5'-3' DNA helicase activity"/>
    <property type="evidence" value="ECO:0007669"/>
    <property type="project" value="TreeGrafter"/>
</dbReference>
<evidence type="ECO:0000256" key="3">
    <source>
        <dbReference type="ARBA" id="ARBA00022801"/>
    </source>
</evidence>
<reference evidence="9 10" key="1">
    <citation type="submission" date="2016-10" db="EMBL/GenBank/DDBJ databases">
        <authorList>
            <person name="de Groot N.N."/>
        </authorList>
    </citation>
    <scope>NUCLEOTIDE SEQUENCE [LARGE SCALE GENOMIC DNA]</scope>
    <source>
        <strain evidence="9 10">DSM 20475</strain>
    </source>
</reference>
<accession>A0A1G6VZ87</accession>
<evidence type="ECO:0000256" key="4">
    <source>
        <dbReference type="ARBA" id="ARBA00022806"/>
    </source>
</evidence>
<evidence type="ECO:0000256" key="1">
    <source>
        <dbReference type="ARBA" id="ARBA00007913"/>
    </source>
</evidence>
<keyword evidence="2" id="KW-0547">Nucleotide-binding</keyword>
<dbReference type="InterPro" id="IPR047187">
    <property type="entry name" value="SF1_C_Upf1"/>
</dbReference>
<dbReference type="Pfam" id="PF13086">
    <property type="entry name" value="AAA_11"/>
    <property type="match status" value="1"/>
</dbReference>
<feature type="coiled-coil region" evidence="6">
    <location>
        <begin position="561"/>
        <end position="602"/>
    </location>
</feature>
<proteinExistence type="inferred from homology"/>
<dbReference type="RefSeq" id="WP_091791643.1">
    <property type="nucleotide sequence ID" value="NZ_FNAF01000004.1"/>
</dbReference>
<dbReference type="SUPFAM" id="SSF52540">
    <property type="entry name" value="P-loop containing nucleoside triphosphate hydrolases"/>
    <property type="match status" value="1"/>
</dbReference>
<dbReference type="GO" id="GO:0016787">
    <property type="term" value="F:hydrolase activity"/>
    <property type="evidence" value="ECO:0007669"/>
    <property type="project" value="UniProtKB-KW"/>
</dbReference>
<comment type="similarity">
    <text evidence="1">Belongs to the DNA2/NAM7 helicase family.</text>
</comment>
<gene>
    <name evidence="9" type="ORF">SAMN04489866_104184</name>
</gene>
<evidence type="ECO:0000313" key="9">
    <source>
        <dbReference type="EMBL" id="SDD58881.1"/>
    </source>
</evidence>
<evidence type="ECO:0000259" key="7">
    <source>
        <dbReference type="Pfam" id="PF13086"/>
    </source>
</evidence>
<dbReference type="EMBL" id="FNAF01000004">
    <property type="protein sequence ID" value="SDD58881.1"/>
    <property type="molecule type" value="Genomic_DNA"/>
</dbReference>
<dbReference type="AlphaFoldDB" id="A0A1G6VZ87"/>
<keyword evidence="4 9" id="KW-0347">Helicase</keyword>
<dbReference type="PANTHER" id="PTHR43788:SF8">
    <property type="entry name" value="DNA-BINDING PROTEIN SMUBP-2"/>
    <property type="match status" value="1"/>
</dbReference>
<dbReference type="STRING" id="2741.SAMN04489866_104184"/>
<dbReference type="InterPro" id="IPR041677">
    <property type="entry name" value="DNA2/NAM7_AAA_11"/>
</dbReference>
<name>A0A1G6VZ87_PEPNI</name>
<dbReference type="InterPro" id="IPR027417">
    <property type="entry name" value="P-loop_NTPase"/>
</dbReference>
<protein>
    <submittedName>
        <fullName evidence="9">Superfamily I DNA and/or RNA helicase</fullName>
    </submittedName>
</protein>
<evidence type="ECO:0000313" key="10">
    <source>
        <dbReference type="Proteomes" id="UP000198995"/>
    </source>
</evidence>
<evidence type="ECO:0000259" key="8">
    <source>
        <dbReference type="Pfam" id="PF13087"/>
    </source>
</evidence>
<keyword evidence="10" id="KW-1185">Reference proteome</keyword>
<organism evidence="9 10">
    <name type="scientific">Peptococcus niger</name>
    <dbReference type="NCBI Taxonomy" id="2741"/>
    <lineage>
        <taxon>Bacteria</taxon>
        <taxon>Bacillati</taxon>
        <taxon>Bacillota</taxon>
        <taxon>Clostridia</taxon>
        <taxon>Eubacteriales</taxon>
        <taxon>Peptococcaceae</taxon>
        <taxon>Peptococcus</taxon>
    </lineage>
</organism>
<dbReference type="Proteomes" id="UP000198995">
    <property type="component" value="Unassembled WGS sequence"/>
</dbReference>
<evidence type="ECO:0000256" key="2">
    <source>
        <dbReference type="ARBA" id="ARBA00022741"/>
    </source>
</evidence>